<sequence length="79" mass="8857">MSFFREAGAQLGITHLTVMVRFHRPGIFRVVSISSDAAVSHTECQNKFPKGENGKTREVKELIHWNFGSPSCYEGTLNC</sequence>
<protein>
    <submittedName>
        <fullName evidence="1">Uncharacterized protein</fullName>
    </submittedName>
</protein>
<reference evidence="1 2" key="1">
    <citation type="journal article" date="2011" name="J. Bacteriol.">
        <title>Genome sequence of 'Pedosphaera parvula' Ellin514, an aerobic Verrucomicrobial isolate from pasture soil.</title>
        <authorList>
            <person name="Kant R."/>
            <person name="van Passel M.W."/>
            <person name="Sangwan P."/>
            <person name="Palva A."/>
            <person name="Lucas S."/>
            <person name="Copeland A."/>
            <person name="Lapidus A."/>
            <person name="Glavina Del Rio T."/>
            <person name="Dalin E."/>
            <person name="Tice H."/>
            <person name="Bruce D."/>
            <person name="Goodwin L."/>
            <person name="Pitluck S."/>
            <person name="Chertkov O."/>
            <person name="Larimer F.W."/>
            <person name="Land M.L."/>
            <person name="Hauser L."/>
            <person name="Brettin T.S."/>
            <person name="Detter J.C."/>
            <person name="Han S."/>
            <person name="de Vos W.M."/>
            <person name="Janssen P.H."/>
            <person name="Smidt H."/>
        </authorList>
    </citation>
    <scope>NUCLEOTIDE SEQUENCE [LARGE SCALE GENOMIC DNA]</scope>
    <source>
        <strain evidence="1 2">Ellin514</strain>
    </source>
</reference>
<gene>
    <name evidence="1" type="ORF">Cflav_PD6476</name>
</gene>
<organism evidence="1 2">
    <name type="scientific">Pedosphaera parvula (strain Ellin514)</name>
    <dbReference type="NCBI Taxonomy" id="320771"/>
    <lineage>
        <taxon>Bacteria</taxon>
        <taxon>Pseudomonadati</taxon>
        <taxon>Verrucomicrobiota</taxon>
        <taxon>Pedosphaerae</taxon>
        <taxon>Pedosphaerales</taxon>
        <taxon>Pedosphaeraceae</taxon>
        <taxon>Pedosphaera</taxon>
    </lineage>
</organism>
<keyword evidence="2" id="KW-1185">Reference proteome</keyword>
<accession>B9XDQ5</accession>
<comment type="caution">
    <text evidence="1">The sequence shown here is derived from an EMBL/GenBank/DDBJ whole genome shotgun (WGS) entry which is preliminary data.</text>
</comment>
<proteinExistence type="predicted"/>
<evidence type="ECO:0000313" key="1">
    <source>
        <dbReference type="EMBL" id="EEF62201.1"/>
    </source>
</evidence>
<dbReference type="EMBL" id="ABOX02000006">
    <property type="protein sequence ID" value="EEF62201.1"/>
    <property type="molecule type" value="Genomic_DNA"/>
</dbReference>
<dbReference type="AlphaFoldDB" id="B9XDQ5"/>
<evidence type="ECO:0000313" key="2">
    <source>
        <dbReference type="Proteomes" id="UP000003688"/>
    </source>
</evidence>
<name>B9XDQ5_PEDPL</name>
<dbReference type="Proteomes" id="UP000003688">
    <property type="component" value="Unassembled WGS sequence"/>
</dbReference>